<feature type="domain" description="Endonuclease GajA/Old nuclease/RecF-like AAA" evidence="2">
    <location>
        <begin position="469"/>
        <end position="558"/>
    </location>
</feature>
<dbReference type="InterPro" id="IPR051396">
    <property type="entry name" value="Bact_Antivir_Def_Nuclease"/>
</dbReference>
<accession>A0ABD7NSN7</accession>
<sequence length="648" mass="75226">MLTELNIKNFKSIKMSQPIDLNRLSILCGSNSSGKSSLIQVILLICQSFSNRYQNDSIILNGHLVRLGAFLDIKNHFSEEDVINISFTLPIKSTRYKNQDSKIFKCELSIGLDSGKTGADEYHPLILSNKFSIQVLDEEGEGIETDYIEVEYDDDSHDKDWPYSVVSFKSSEMNRMEIEYPEFEVLGTYRGELIPHYIVLKFNYVKKISSNILDFVTNTLSSNNVKSAVSYIDEEYLVLPSEFLYEIFKLIKKERQVIYDSITVPDKYLQRGMMHELSLNLEEDEFISKLKEDIVRANFNLSADIFPDSFFRANKISIIEWRRFVSDLDDKTRKSLIELISRNRPALQDIWCNAMPNKSEVTLYNAKEFLEAEYSLSMYFSRSVKYLGPLRMEPQALYSSFGHLDPNSVGLKGEYTAAVLHKNRDKHINYLSPSIVNGNLVLIPKTELFKYACLEWLSYLGVIQDFKTSDKGKLGYELNVKVNKNEEWQDLTHVGVGVSQVLPIVIMFLLSDEDDILIFEQPELHLHPQVQSRLCDLFIAIARAERQCIIETHSEYLINRLRLRIAQESDETIKNDVSMFFINKEYGVSDFKMVEVNKYGSVIDWPVDFFDQTDREIERILFEASLKRKKEKKLVKSFSFEVKNERRD</sequence>
<reference evidence="3 4" key="1">
    <citation type="submission" date="2018-08" db="EMBL/GenBank/DDBJ databases">
        <authorList>
            <consortium name="Pathogen Informatics"/>
        </authorList>
    </citation>
    <scope>NUCLEOTIDE SEQUENCE [LARGE SCALE GENOMIC DNA]</scope>
    <source>
        <strain evidence="3 4">EuSCAPE_GR114</strain>
    </source>
</reference>
<dbReference type="EMBL" id="UIXM01000016">
    <property type="protein sequence ID" value="SVS28459.1"/>
    <property type="molecule type" value="Genomic_DNA"/>
</dbReference>
<dbReference type="Proteomes" id="UP000259497">
    <property type="component" value="Unassembled WGS sequence"/>
</dbReference>
<dbReference type="PANTHER" id="PTHR43581">
    <property type="entry name" value="ATP/GTP PHOSPHATASE"/>
    <property type="match status" value="1"/>
</dbReference>
<dbReference type="AlphaFoldDB" id="A0ABD7NSN7"/>
<proteinExistence type="predicted"/>
<dbReference type="InterPro" id="IPR022532">
    <property type="entry name" value="DUF3696"/>
</dbReference>
<dbReference type="SUPFAM" id="SSF52540">
    <property type="entry name" value="P-loop containing nucleoside triphosphate hydrolases"/>
    <property type="match status" value="1"/>
</dbReference>
<dbReference type="PANTHER" id="PTHR43581:SF2">
    <property type="entry name" value="EXCINUCLEASE ATPASE SUBUNIT"/>
    <property type="match status" value="1"/>
</dbReference>
<dbReference type="Pfam" id="PF12476">
    <property type="entry name" value="DUF3696"/>
    <property type="match status" value="1"/>
</dbReference>
<evidence type="ECO:0000259" key="2">
    <source>
        <dbReference type="Pfam" id="PF13175"/>
    </source>
</evidence>
<dbReference type="RefSeq" id="WP_060527943.1">
    <property type="nucleotide sequence ID" value="NZ_BQGY01000009.1"/>
</dbReference>
<comment type="caution">
    <text evidence="3">The sequence shown here is derived from an EMBL/GenBank/DDBJ whole genome shotgun (WGS) entry which is preliminary data.</text>
</comment>
<evidence type="ECO:0000259" key="1">
    <source>
        <dbReference type="Pfam" id="PF12476"/>
    </source>
</evidence>
<name>A0ABD7NSN7_KLEPN</name>
<dbReference type="InterPro" id="IPR041685">
    <property type="entry name" value="AAA_GajA/Old/RecF-like"/>
</dbReference>
<dbReference type="InterPro" id="IPR027417">
    <property type="entry name" value="P-loop_NTPase"/>
</dbReference>
<evidence type="ECO:0000313" key="4">
    <source>
        <dbReference type="Proteomes" id="UP000259497"/>
    </source>
</evidence>
<dbReference type="Pfam" id="PF13175">
    <property type="entry name" value="AAA_15"/>
    <property type="match status" value="1"/>
</dbReference>
<feature type="domain" description="DUF3696" evidence="1">
    <location>
        <begin position="575"/>
        <end position="619"/>
    </location>
</feature>
<dbReference type="Gene3D" id="3.40.50.300">
    <property type="entry name" value="P-loop containing nucleotide triphosphate hydrolases"/>
    <property type="match status" value="2"/>
</dbReference>
<organism evidence="3 4">
    <name type="scientific">Klebsiella pneumoniae</name>
    <dbReference type="NCBI Taxonomy" id="573"/>
    <lineage>
        <taxon>Bacteria</taxon>
        <taxon>Pseudomonadati</taxon>
        <taxon>Pseudomonadota</taxon>
        <taxon>Gammaproteobacteria</taxon>
        <taxon>Enterobacterales</taxon>
        <taxon>Enterobacteriaceae</taxon>
        <taxon>Klebsiella/Raoultella group</taxon>
        <taxon>Klebsiella</taxon>
        <taxon>Klebsiella pneumoniae complex</taxon>
    </lineage>
</organism>
<gene>
    <name evidence="3" type="ORF">SAMEA3649733_04203</name>
</gene>
<protein>
    <submittedName>
        <fullName evidence="3">Uncharacterized conserved protein</fullName>
    </submittedName>
</protein>
<evidence type="ECO:0000313" key="3">
    <source>
        <dbReference type="EMBL" id="SVS28459.1"/>
    </source>
</evidence>